<dbReference type="STRING" id="575540.Isop_0805"/>
<proteinExistence type="predicted"/>
<evidence type="ECO:0000313" key="2">
    <source>
        <dbReference type="Proteomes" id="UP000008631"/>
    </source>
</evidence>
<keyword evidence="2" id="KW-1185">Reference proteome</keyword>
<dbReference type="Gene3D" id="3.30.200.20">
    <property type="entry name" value="Phosphorylase Kinase, domain 1"/>
    <property type="match status" value="1"/>
</dbReference>
<dbReference type="OrthoDB" id="9762169at2"/>
<sequence length="227" mass="24585">MSASCPSPSSDPTRELGLGLDLIGTIQGDYRIEARLGRGGMGEVFLATQLSLGRPVTLKTIRLALWNRPNDPAAWLAVAGYFGATQPNANDSGPPTESNQDWVIRAYAQVVTFWLAVGDAESNRSLARDLERGWSRSRDPRIHHLAQLALAAEAVHARRAGESLERLATVNATLTDLTLARLALEIAHRAETSADPVTRGQLLRLQTELRSLFPIPETAFVGSSPRG</sequence>
<organism evidence="1 2">
    <name type="scientific">Isosphaera pallida (strain ATCC 43644 / DSM 9630 / IS1B)</name>
    <dbReference type="NCBI Taxonomy" id="575540"/>
    <lineage>
        <taxon>Bacteria</taxon>
        <taxon>Pseudomonadati</taxon>
        <taxon>Planctomycetota</taxon>
        <taxon>Planctomycetia</taxon>
        <taxon>Isosphaerales</taxon>
        <taxon>Isosphaeraceae</taxon>
        <taxon>Isosphaera</taxon>
    </lineage>
</organism>
<dbReference type="EMBL" id="CP002353">
    <property type="protein sequence ID" value="ADV61396.1"/>
    <property type="molecule type" value="Genomic_DNA"/>
</dbReference>
<evidence type="ECO:0000313" key="1">
    <source>
        <dbReference type="EMBL" id="ADV61396.1"/>
    </source>
</evidence>
<dbReference type="eggNOG" id="COG0515">
    <property type="taxonomic scope" value="Bacteria"/>
</dbReference>
<dbReference type="SUPFAM" id="SSF56112">
    <property type="entry name" value="Protein kinase-like (PK-like)"/>
    <property type="match status" value="1"/>
</dbReference>
<name>E8R2B1_ISOPI</name>
<dbReference type="AlphaFoldDB" id="E8R2B1"/>
<dbReference type="KEGG" id="ipa:Isop_0805"/>
<dbReference type="InterPro" id="IPR011009">
    <property type="entry name" value="Kinase-like_dom_sf"/>
</dbReference>
<reference key="1">
    <citation type="submission" date="2010-11" db="EMBL/GenBank/DDBJ databases">
        <title>The complete sequence of chromosome of Isophaera pallida ATCC 43644.</title>
        <authorList>
            <consortium name="US DOE Joint Genome Institute (JGI-PGF)"/>
            <person name="Lucas S."/>
            <person name="Copeland A."/>
            <person name="Lapidus A."/>
            <person name="Bruce D."/>
            <person name="Goodwin L."/>
            <person name="Pitluck S."/>
            <person name="Kyrpides N."/>
            <person name="Mavromatis K."/>
            <person name="Pagani I."/>
            <person name="Ivanova N."/>
            <person name="Saunders E."/>
            <person name="Brettin T."/>
            <person name="Detter J.C."/>
            <person name="Han C."/>
            <person name="Tapia R."/>
            <person name="Land M."/>
            <person name="Hauser L."/>
            <person name="Markowitz V."/>
            <person name="Cheng J.-F."/>
            <person name="Hugenholtz P."/>
            <person name="Woyke T."/>
            <person name="Wu D."/>
            <person name="Eisen J.A."/>
        </authorList>
    </citation>
    <scope>NUCLEOTIDE SEQUENCE</scope>
    <source>
        <strain>ATCC 43644</strain>
    </source>
</reference>
<evidence type="ECO:0008006" key="3">
    <source>
        <dbReference type="Google" id="ProtNLM"/>
    </source>
</evidence>
<dbReference type="RefSeq" id="WP_013563685.1">
    <property type="nucleotide sequence ID" value="NC_014962.1"/>
</dbReference>
<dbReference type="InParanoid" id="E8R2B1"/>
<gene>
    <name evidence="1" type="ordered locus">Isop_0805</name>
</gene>
<dbReference type="Proteomes" id="UP000008631">
    <property type="component" value="Chromosome"/>
</dbReference>
<protein>
    <recommendedName>
        <fullName evidence="3">Serine/threonine protein kinase</fullName>
    </recommendedName>
</protein>
<dbReference type="HOGENOM" id="CLU_1218438_0_0_0"/>
<reference evidence="1 2" key="2">
    <citation type="journal article" date="2011" name="Stand. Genomic Sci.">
        <title>Complete genome sequence of Isosphaera pallida type strain (IS1B).</title>
        <authorList>
            <consortium name="US DOE Joint Genome Institute (JGI-PGF)"/>
            <person name="Goker M."/>
            <person name="Cleland D."/>
            <person name="Saunders E."/>
            <person name="Lapidus A."/>
            <person name="Nolan M."/>
            <person name="Lucas S."/>
            <person name="Hammon N."/>
            <person name="Deshpande S."/>
            <person name="Cheng J.F."/>
            <person name="Tapia R."/>
            <person name="Han C."/>
            <person name="Goodwin L."/>
            <person name="Pitluck S."/>
            <person name="Liolios K."/>
            <person name="Pagani I."/>
            <person name="Ivanova N."/>
            <person name="Mavromatis K."/>
            <person name="Pati A."/>
            <person name="Chen A."/>
            <person name="Palaniappan K."/>
            <person name="Land M."/>
            <person name="Hauser L."/>
            <person name="Chang Y.J."/>
            <person name="Jeffries C.D."/>
            <person name="Detter J.C."/>
            <person name="Beck B."/>
            <person name="Woyke T."/>
            <person name="Bristow J."/>
            <person name="Eisen J.A."/>
            <person name="Markowitz V."/>
            <person name="Hugenholtz P."/>
            <person name="Kyrpides N.C."/>
            <person name="Klenk H.P."/>
        </authorList>
    </citation>
    <scope>NUCLEOTIDE SEQUENCE [LARGE SCALE GENOMIC DNA]</scope>
    <source>
        <strain evidence="2">ATCC 43644 / DSM 9630 / IS1B</strain>
    </source>
</reference>
<accession>E8R2B1</accession>